<accession>A0A482YFU7</accession>
<dbReference type="Gene3D" id="1.10.287.610">
    <property type="entry name" value="Helix hairpin bin"/>
    <property type="match status" value="1"/>
</dbReference>
<dbReference type="SUPFAM" id="SSF52113">
    <property type="entry name" value="BRCT domain"/>
    <property type="match status" value="1"/>
</dbReference>
<evidence type="ECO:0000256" key="9">
    <source>
        <dbReference type="ARBA" id="ARBA00023204"/>
    </source>
</evidence>
<dbReference type="NCBIfam" id="NF005932">
    <property type="entry name" value="PRK07956.1"/>
    <property type="match status" value="1"/>
</dbReference>
<comment type="catalytic activity">
    <reaction evidence="10 11">
        <text>NAD(+) + (deoxyribonucleotide)n-3'-hydroxyl + 5'-phospho-(deoxyribonucleotide)m = (deoxyribonucleotide)n+m + AMP + beta-nicotinamide D-nucleotide.</text>
        <dbReference type="EC" id="6.5.1.2"/>
    </reaction>
</comment>
<evidence type="ECO:0000256" key="10">
    <source>
        <dbReference type="ARBA" id="ARBA00034005"/>
    </source>
</evidence>
<dbReference type="GO" id="GO:0046872">
    <property type="term" value="F:metal ion binding"/>
    <property type="evidence" value="ECO:0007669"/>
    <property type="project" value="UniProtKB-KW"/>
</dbReference>
<dbReference type="SMART" id="SM00532">
    <property type="entry name" value="LIGANc"/>
    <property type="match status" value="1"/>
</dbReference>
<keyword evidence="3 11" id="KW-0235">DNA replication</keyword>
<dbReference type="GO" id="GO:0005829">
    <property type="term" value="C:cytosol"/>
    <property type="evidence" value="ECO:0007669"/>
    <property type="project" value="TreeGrafter"/>
</dbReference>
<dbReference type="Pfam" id="PF03120">
    <property type="entry name" value="OB_DNA_ligase"/>
    <property type="match status" value="1"/>
</dbReference>
<keyword evidence="7 11" id="KW-0460">Magnesium</keyword>
<dbReference type="InterPro" id="IPR036420">
    <property type="entry name" value="BRCT_dom_sf"/>
</dbReference>
<dbReference type="Pfam" id="PF12826">
    <property type="entry name" value="HHH_2"/>
    <property type="match status" value="1"/>
</dbReference>
<evidence type="ECO:0000256" key="5">
    <source>
        <dbReference type="ARBA" id="ARBA00022763"/>
    </source>
</evidence>
<evidence type="ECO:0000259" key="13">
    <source>
        <dbReference type="PROSITE" id="PS50172"/>
    </source>
</evidence>
<sequence>MPAADENADADNPYLREPPTDFAPIEELSEIEAEQQVELLREAIREHDRRYYAEHEPVIADRTYDTLFARLQALEDEFDLAHPDSPTRSVGGEPLEAFETVDHVAPMLSIDASGEAEDVRAFDDRVQREVGDVQYVCEPKFDGVSMEFVYEDGWLERAVTRGDGREGDDVTANARTIGSVPQRLHGDHPEFLVVRGEVYMPKDAFQEYNRERIERGEDPFANPRNATAGTIRQLDPSVVAERPLSVFFFDVLEASDLADSHQAELETFPDYGLRVNDRVEVVETIEGAIEYRDRMLEARDELDYEIDGVVIKVDDREAREELGRTARHDRWAYAYKFPARAEVTTIADVAVQVGRTGRLTPVALLEPVDVGGVTVSRASLHNPAEIAEKNVNVGDTVRVQRAGDVIPYVEEVVEKGSEGHYELPDTCPVCDSPVERDGPIAFCTGGLGCDAQLRRSIEYYAGDDGLDLEGLGEKSVRQLVDAGLLDSVADLYALERDDLTDLEGWGETSAANLLSEIEASREPPLAEFVSALGIPHVGPTTARELAREFGTFVAFRTAAKDDPDRLEDVEEIGETVAETIHDFFTSEANAVVVDDILAHVSPQEADTGAGGDELDGLTFVFTGSLEGMTRGEAQDLVEAHGANATSSVSGNTDHLVAGENPGATKQEDARDNDVPIVDEDEFWALLAEREIDLE</sequence>
<evidence type="ECO:0000256" key="8">
    <source>
        <dbReference type="ARBA" id="ARBA00023027"/>
    </source>
</evidence>
<dbReference type="GO" id="GO:0006281">
    <property type="term" value="P:DNA repair"/>
    <property type="evidence" value="ECO:0007669"/>
    <property type="project" value="UniProtKB-KW"/>
</dbReference>
<dbReference type="FunFam" id="2.40.50.140:FF:000012">
    <property type="entry name" value="DNA ligase"/>
    <property type="match status" value="1"/>
</dbReference>
<feature type="binding site" evidence="11">
    <location>
        <position position="312"/>
    </location>
    <ligand>
        <name>NAD(+)</name>
        <dbReference type="ChEBI" id="CHEBI:57540"/>
    </ligand>
</feature>
<dbReference type="CDD" id="cd17748">
    <property type="entry name" value="BRCT_DNA_ligase_like"/>
    <property type="match status" value="1"/>
</dbReference>
<feature type="binding site" evidence="11">
    <location>
        <position position="427"/>
    </location>
    <ligand>
        <name>Zn(2+)</name>
        <dbReference type="ChEBI" id="CHEBI:29105"/>
    </ligand>
</feature>
<keyword evidence="2 11" id="KW-0436">Ligase</keyword>
<gene>
    <name evidence="11" type="primary">ligA</name>
    <name evidence="14" type="ORF">BDK88_0716</name>
</gene>
<evidence type="ECO:0000256" key="4">
    <source>
        <dbReference type="ARBA" id="ARBA00022723"/>
    </source>
</evidence>
<dbReference type="PIRSF" id="PIRSF001604">
    <property type="entry name" value="LigA"/>
    <property type="match status" value="1"/>
</dbReference>
<keyword evidence="4 11" id="KW-0479">Metal-binding</keyword>
<dbReference type="SMART" id="SM00278">
    <property type="entry name" value="HhH1"/>
    <property type="match status" value="4"/>
</dbReference>
<feature type="binding site" evidence="11">
    <location>
        <position position="161"/>
    </location>
    <ligand>
        <name>NAD(+)</name>
        <dbReference type="ChEBI" id="CHEBI:57540"/>
    </ligand>
</feature>
<dbReference type="NCBIfam" id="NF010931">
    <property type="entry name" value="PRK14351.1"/>
    <property type="match status" value="1"/>
</dbReference>
<dbReference type="InterPro" id="IPR004150">
    <property type="entry name" value="NAD_DNA_ligase_OB"/>
</dbReference>
<feature type="binding site" evidence="11">
    <location>
        <position position="197"/>
    </location>
    <ligand>
        <name>NAD(+)</name>
        <dbReference type="ChEBI" id="CHEBI:57540"/>
    </ligand>
</feature>
<dbReference type="InterPro" id="IPR033136">
    <property type="entry name" value="DNA_ligase_CS"/>
</dbReference>
<dbReference type="FunFam" id="3.30.470.30:FF:000001">
    <property type="entry name" value="DNA ligase"/>
    <property type="match status" value="1"/>
</dbReference>
<dbReference type="PANTHER" id="PTHR23389:SF9">
    <property type="entry name" value="DNA LIGASE"/>
    <property type="match status" value="1"/>
</dbReference>
<dbReference type="NCBIfam" id="TIGR00575">
    <property type="entry name" value="dnlj"/>
    <property type="match status" value="1"/>
</dbReference>
<dbReference type="InterPro" id="IPR012340">
    <property type="entry name" value="NA-bd_OB-fold"/>
</dbReference>
<dbReference type="PROSITE" id="PS01055">
    <property type="entry name" value="DNA_LIGASE_N1"/>
    <property type="match status" value="1"/>
</dbReference>
<dbReference type="Pfam" id="PF00533">
    <property type="entry name" value="BRCT"/>
    <property type="match status" value="1"/>
</dbReference>
<keyword evidence="11" id="KW-0464">Manganese</keyword>
<dbReference type="GO" id="GO:0003911">
    <property type="term" value="F:DNA ligase (NAD+) activity"/>
    <property type="evidence" value="ECO:0007669"/>
    <property type="project" value="UniProtKB-UniRule"/>
</dbReference>
<dbReference type="InterPro" id="IPR003583">
    <property type="entry name" value="Hlx-hairpin-Hlx_DNA-bd_motif"/>
</dbReference>
<dbReference type="InterPro" id="IPR001357">
    <property type="entry name" value="BRCT_dom"/>
</dbReference>
<dbReference type="GO" id="GO:0006260">
    <property type="term" value="P:DNA replication"/>
    <property type="evidence" value="ECO:0007669"/>
    <property type="project" value="UniProtKB-KW"/>
</dbReference>
<dbReference type="GO" id="GO:0003677">
    <property type="term" value="F:DNA binding"/>
    <property type="evidence" value="ECO:0007669"/>
    <property type="project" value="InterPro"/>
</dbReference>
<comment type="similarity">
    <text evidence="11">Belongs to the NAD-dependent DNA ligase family. LigA subfamily.</text>
</comment>
<dbReference type="SUPFAM" id="SSF47781">
    <property type="entry name" value="RuvA domain 2-like"/>
    <property type="match status" value="1"/>
</dbReference>
<dbReference type="SUPFAM" id="SSF56091">
    <property type="entry name" value="DNA ligase/mRNA capping enzyme, catalytic domain"/>
    <property type="match status" value="1"/>
</dbReference>
<dbReference type="AlphaFoldDB" id="A0A482YFU7"/>
<dbReference type="PANTHER" id="PTHR23389">
    <property type="entry name" value="CHROMOSOME TRANSMISSION FIDELITY FACTOR 18"/>
    <property type="match status" value="1"/>
</dbReference>
<dbReference type="Pfam" id="PF01653">
    <property type="entry name" value="DNA_ligase_aden"/>
    <property type="match status" value="1"/>
</dbReference>
<comment type="function">
    <text evidence="1 11">DNA ligase that catalyzes the formation of phosphodiester linkages between 5'-phosphoryl and 3'-hydroxyl groups in double-stranded DNA using NAD as a coenzyme and as the energy source for the reaction. It is essential for DNA replication and repair of damaged DNA.</text>
</comment>
<evidence type="ECO:0000256" key="3">
    <source>
        <dbReference type="ARBA" id="ARBA00022705"/>
    </source>
</evidence>
<comment type="cofactor">
    <cofactor evidence="11">
        <name>Mg(2+)</name>
        <dbReference type="ChEBI" id="CHEBI:18420"/>
    </cofactor>
    <cofactor evidence="11">
        <name>Mn(2+)</name>
        <dbReference type="ChEBI" id="CHEBI:29035"/>
    </cofactor>
</comment>
<name>A0A482YFU7_9EURY</name>
<dbReference type="PROSITE" id="PS01056">
    <property type="entry name" value="DNA_LIGASE_N2"/>
    <property type="match status" value="1"/>
</dbReference>
<keyword evidence="9 11" id="KW-0234">DNA repair</keyword>
<feature type="binding site" evidence="11">
    <location>
        <position position="449"/>
    </location>
    <ligand>
        <name>Zn(2+)</name>
        <dbReference type="ChEBI" id="CHEBI:29105"/>
    </ligand>
</feature>
<feature type="compositionally biased region" description="Polar residues" evidence="12">
    <location>
        <begin position="643"/>
        <end position="652"/>
    </location>
</feature>
<keyword evidence="8 11" id="KW-0520">NAD</keyword>
<comment type="caution">
    <text evidence="14">The sequence shown here is derived from an EMBL/GenBank/DDBJ whole genome shotgun (WGS) entry which is preliminary data.</text>
</comment>
<dbReference type="CDD" id="cd09897">
    <property type="entry name" value="H3TH_FEN1-XPG-like"/>
    <property type="match status" value="1"/>
</dbReference>
<dbReference type="Proteomes" id="UP000291097">
    <property type="component" value="Unassembled WGS sequence"/>
</dbReference>
<dbReference type="EMBL" id="SHMP01000003">
    <property type="protein sequence ID" value="RZV11829.1"/>
    <property type="molecule type" value="Genomic_DNA"/>
</dbReference>
<evidence type="ECO:0000256" key="12">
    <source>
        <dbReference type="SAM" id="MobiDB-lite"/>
    </source>
</evidence>
<dbReference type="Gene3D" id="3.30.470.30">
    <property type="entry name" value="DNA ligase/mRNA capping enzyme"/>
    <property type="match status" value="1"/>
</dbReference>
<dbReference type="InterPro" id="IPR013840">
    <property type="entry name" value="DNAligase_N"/>
</dbReference>
<dbReference type="Pfam" id="PF14520">
    <property type="entry name" value="HHH_5"/>
    <property type="match status" value="1"/>
</dbReference>
<evidence type="ECO:0000256" key="2">
    <source>
        <dbReference type="ARBA" id="ARBA00022598"/>
    </source>
</evidence>
<dbReference type="InterPro" id="IPR001679">
    <property type="entry name" value="DNA_ligase"/>
</dbReference>
<dbReference type="OrthoDB" id="213206at2157"/>
<organism evidence="14 15">
    <name type="scientific">Natrinema hispanicum</name>
    <dbReference type="NCBI Taxonomy" id="392421"/>
    <lineage>
        <taxon>Archaea</taxon>
        <taxon>Methanobacteriati</taxon>
        <taxon>Methanobacteriota</taxon>
        <taxon>Stenosarchaea group</taxon>
        <taxon>Halobacteria</taxon>
        <taxon>Halobacteriales</taxon>
        <taxon>Natrialbaceae</taxon>
        <taxon>Natrinema</taxon>
    </lineage>
</organism>
<reference evidence="14 15" key="1">
    <citation type="submission" date="2019-02" db="EMBL/GenBank/DDBJ databases">
        <title>Genomic Encyclopedia of Archaeal and Bacterial Type Strains, Phase II (KMG-II): from individual species to whole genera.</title>
        <authorList>
            <person name="Goeker M."/>
        </authorList>
    </citation>
    <scope>NUCLEOTIDE SEQUENCE [LARGE SCALE GENOMIC DNA]</scope>
    <source>
        <strain evidence="14 15">DSM 18328</strain>
    </source>
</reference>
<dbReference type="SMART" id="SM00292">
    <property type="entry name" value="BRCT"/>
    <property type="match status" value="1"/>
</dbReference>
<evidence type="ECO:0000313" key="14">
    <source>
        <dbReference type="EMBL" id="RZV11829.1"/>
    </source>
</evidence>
<feature type="region of interest" description="Disordered" evidence="12">
    <location>
        <begin position="1"/>
        <end position="20"/>
    </location>
</feature>
<evidence type="ECO:0000256" key="6">
    <source>
        <dbReference type="ARBA" id="ARBA00022833"/>
    </source>
</evidence>
<dbReference type="InterPro" id="IPR010994">
    <property type="entry name" value="RuvA_2-like"/>
</dbReference>
<proteinExistence type="inferred from homology"/>
<dbReference type="HAMAP" id="MF_01588">
    <property type="entry name" value="DNA_ligase_A"/>
    <property type="match status" value="1"/>
</dbReference>
<evidence type="ECO:0000313" key="15">
    <source>
        <dbReference type="Proteomes" id="UP000291097"/>
    </source>
</evidence>
<dbReference type="SUPFAM" id="SSF50249">
    <property type="entry name" value="Nucleic acid-binding proteins"/>
    <property type="match status" value="1"/>
</dbReference>
<keyword evidence="6 11" id="KW-0862">Zinc</keyword>
<evidence type="ECO:0000256" key="1">
    <source>
        <dbReference type="ARBA" id="ARBA00004067"/>
    </source>
</evidence>
<dbReference type="PROSITE" id="PS50172">
    <property type="entry name" value="BRCT"/>
    <property type="match status" value="1"/>
</dbReference>
<keyword evidence="5 11" id="KW-0227">DNA damage</keyword>
<dbReference type="RefSeq" id="WP_130499185.1">
    <property type="nucleotide sequence ID" value="NZ_SHMP01000003.1"/>
</dbReference>
<evidence type="ECO:0000256" key="7">
    <source>
        <dbReference type="ARBA" id="ARBA00022842"/>
    </source>
</evidence>
<feature type="binding site" evidence="11">
    <location>
        <position position="430"/>
    </location>
    <ligand>
        <name>Zn(2+)</name>
        <dbReference type="ChEBI" id="CHEBI:29105"/>
    </ligand>
</feature>
<feature type="region of interest" description="Disordered" evidence="12">
    <location>
        <begin position="643"/>
        <end position="671"/>
    </location>
</feature>
<dbReference type="InterPro" id="IPR018239">
    <property type="entry name" value="DNA_ligase_AS"/>
</dbReference>
<feature type="binding site" evidence="11">
    <location>
        <begin position="109"/>
        <end position="110"/>
    </location>
    <ligand>
        <name>NAD(+)</name>
        <dbReference type="ChEBI" id="CHEBI:57540"/>
    </ligand>
</feature>
<feature type="binding site" evidence="11">
    <location>
        <begin position="61"/>
        <end position="65"/>
    </location>
    <ligand>
        <name>NAD(+)</name>
        <dbReference type="ChEBI" id="CHEBI:57540"/>
    </ligand>
</feature>
<protein>
    <recommendedName>
        <fullName evidence="11">DNA ligase</fullName>
        <ecNumber evidence="11">6.5.1.2</ecNumber>
    </recommendedName>
    <alternativeName>
        <fullName evidence="11">Polydeoxyribonucleotide synthase [NAD(+)]</fullName>
    </alternativeName>
</protein>
<dbReference type="Gene3D" id="1.10.150.20">
    <property type="entry name" value="5' to 3' exonuclease, C-terminal subdomain"/>
    <property type="match status" value="2"/>
</dbReference>
<dbReference type="Gene3D" id="2.40.50.140">
    <property type="entry name" value="Nucleic acid-binding proteins"/>
    <property type="match status" value="1"/>
</dbReference>
<feature type="domain" description="BRCT" evidence="13">
    <location>
        <begin position="609"/>
        <end position="694"/>
    </location>
</feature>
<comment type="caution">
    <text evidence="11">Lacks conserved residue(s) required for the propagation of feature annotation.</text>
</comment>
<feature type="active site" description="N6-AMP-lysine intermediate" evidence="11">
    <location>
        <position position="140"/>
    </location>
</feature>
<dbReference type="EC" id="6.5.1.2" evidence="11"/>
<feature type="binding site" evidence="11">
    <location>
        <position position="138"/>
    </location>
    <ligand>
        <name>NAD(+)</name>
        <dbReference type="ChEBI" id="CHEBI:57540"/>
    </ligand>
</feature>
<dbReference type="Gene3D" id="3.40.50.10190">
    <property type="entry name" value="BRCT domain"/>
    <property type="match status" value="1"/>
</dbReference>
<dbReference type="CDD" id="cd00114">
    <property type="entry name" value="LIGANc"/>
    <property type="match status" value="1"/>
</dbReference>
<dbReference type="InterPro" id="IPR041663">
    <property type="entry name" value="DisA/LigA_HHH"/>
</dbReference>
<evidence type="ECO:0000256" key="11">
    <source>
        <dbReference type="HAMAP-Rule" id="MF_01588"/>
    </source>
</evidence>
<dbReference type="InterPro" id="IPR013839">
    <property type="entry name" value="DNAligase_adenylation"/>
</dbReference>
<feature type="binding site" evidence="11">
    <location>
        <position position="336"/>
    </location>
    <ligand>
        <name>NAD(+)</name>
        <dbReference type="ChEBI" id="CHEBI:57540"/>
    </ligand>
</feature>